<dbReference type="InterPro" id="IPR002820">
    <property type="entry name" value="Mopterin_CF_biosynth-C_dom"/>
</dbReference>
<evidence type="ECO:0000256" key="1">
    <source>
        <dbReference type="ARBA" id="ARBA00005046"/>
    </source>
</evidence>
<dbReference type="InterPro" id="IPR023045">
    <property type="entry name" value="MoaC"/>
</dbReference>
<feature type="domain" description="Molybdopterin cofactor biosynthesis C (MoaC)" evidence="6">
    <location>
        <begin position="36"/>
        <end position="175"/>
    </location>
</feature>
<evidence type="ECO:0000313" key="8">
    <source>
        <dbReference type="Proteomes" id="UP001597187"/>
    </source>
</evidence>
<evidence type="ECO:0000313" key="7">
    <source>
        <dbReference type="EMBL" id="MFD1515396.1"/>
    </source>
</evidence>
<feature type="region of interest" description="Disordered" evidence="5">
    <location>
        <begin position="1"/>
        <end position="37"/>
    </location>
</feature>
<organism evidence="7 8">
    <name type="scientific">Halomarina rubra</name>
    <dbReference type="NCBI Taxonomy" id="2071873"/>
    <lineage>
        <taxon>Archaea</taxon>
        <taxon>Methanobacteriati</taxon>
        <taxon>Methanobacteriota</taxon>
        <taxon>Stenosarchaea group</taxon>
        <taxon>Halobacteria</taxon>
        <taxon>Halobacteriales</taxon>
        <taxon>Natronomonadaceae</taxon>
        <taxon>Halomarina</taxon>
    </lineage>
</organism>
<evidence type="ECO:0000256" key="4">
    <source>
        <dbReference type="HAMAP-Rule" id="MF_01224"/>
    </source>
</evidence>
<accession>A0ABD6AZY7</accession>
<dbReference type="Proteomes" id="UP001597187">
    <property type="component" value="Unassembled WGS sequence"/>
</dbReference>
<name>A0ABD6AZY7_9EURY</name>
<sequence length="178" mass="18827">MNEDESEEPGGATDANDAGSPGDDLTHTDERGEVQMVDVGAKPDTARRAVAAGEIHLSPGTVAAIRDDALSKGDVLATARIGAVQAVKHTWETIPMCHQIPITNVETAFAVEDDRVTAEVAVETTGKTGCEMEALEGVTTGLNVVWDMVKAAEKDADGQYPGTRIENVRVVSKEKRSL</sequence>
<keyword evidence="3 4" id="KW-0456">Lyase</keyword>
<dbReference type="NCBIfam" id="TIGR00581">
    <property type="entry name" value="moaC"/>
    <property type="match status" value="1"/>
</dbReference>
<comment type="function">
    <text evidence="4">Catalyzes the conversion of (8S)-3',8-cyclo-7,8-dihydroguanosine 5'-triphosphate to cyclic pyranopterin monophosphate (cPMP).</text>
</comment>
<comment type="catalytic activity">
    <reaction evidence="4">
        <text>(8S)-3',8-cyclo-7,8-dihydroguanosine 5'-triphosphate = cyclic pyranopterin phosphate + diphosphate</text>
        <dbReference type="Rhea" id="RHEA:49580"/>
        <dbReference type="ChEBI" id="CHEBI:33019"/>
        <dbReference type="ChEBI" id="CHEBI:59648"/>
        <dbReference type="ChEBI" id="CHEBI:131766"/>
        <dbReference type="EC" id="4.6.1.17"/>
    </reaction>
</comment>
<dbReference type="GO" id="GO:0061799">
    <property type="term" value="F:cyclic pyranopterin monophosphate synthase activity"/>
    <property type="evidence" value="ECO:0007669"/>
    <property type="project" value="UniProtKB-UniRule"/>
</dbReference>
<keyword evidence="8" id="KW-1185">Reference proteome</keyword>
<dbReference type="Gene3D" id="3.30.70.640">
    <property type="entry name" value="Molybdopterin cofactor biosynthesis C (MoaC) domain"/>
    <property type="match status" value="1"/>
</dbReference>
<dbReference type="EMBL" id="JBHUDC010000008">
    <property type="protein sequence ID" value="MFD1515396.1"/>
    <property type="molecule type" value="Genomic_DNA"/>
</dbReference>
<evidence type="ECO:0000256" key="5">
    <source>
        <dbReference type="SAM" id="MobiDB-lite"/>
    </source>
</evidence>
<comment type="subunit">
    <text evidence="4">Homohexamer; trimer of dimers.</text>
</comment>
<evidence type="ECO:0000256" key="3">
    <source>
        <dbReference type="ARBA" id="ARBA00023239"/>
    </source>
</evidence>
<keyword evidence="2 4" id="KW-0501">Molybdenum cofactor biosynthesis</keyword>
<dbReference type="Pfam" id="PF01967">
    <property type="entry name" value="MoaC"/>
    <property type="match status" value="1"/>
</dbReference>
<feature type="active site" evidence="4">
    <location>
        <position position="147"/>
    </location>
</feature>
<dbReference type="RefSeq" id="WP_305794566.1">
    <property type="nucleotide sequence ID" value="NZ_JALXFV010000008.1"/>
</dbReference>
<dbReference type="GO" id="GO:0006777">
    <property type="term" value="P:Mo-molybdopterin cofactor biosynthetic process"/>
    <property type="evidence" value="ECO:0007669"/>
    <property type="project" value="UniProtKB-UniRule"/>
</dbReference>
<comment type="similarity">
    <text evidence="4">Belongs to the MoaC family.</text>
</comment>
<gene>
    <name evidence="4 7" type="primary">moaC</name>
    <name evidence="7" type="ORF">ACFSBT_19120</name>
</gene>
<dbReference type="NCBIfam" id="NF008999">
    <property type="entry name" value="PRK12343.1"/>
    <property type="match status" value="1"/>
</dbReference>
<reference evidence="7 8" key="1">
    <citation type="journal article" date="2019" name="Int. J. Syst. Evol. Microbiol.">
        <title>The Global Catalogue of Microorganisms (GCM) 10K type strain sequencing project: providing services to taxonomists for standard genome sequencing and annotation.</title>
        <authorList>
            <consortium name="The Broad Institute Genomics Platform"/>
            <consortium name="The Broad Institute Genome Sequencing Center for Infectious Disease"/>
            <person name="Wu L."/>
            <person name="Ma J."/>
        </authorList>
    </citation>
    <scope>NUCLEOTIDE SEQUENCE [LARGE SCALE GENOMIC DNA]</scope>
    <source>
        <strain evidence="7 8">CGMCC 1.12563</strain>
    </source>
</reference>
<protein>
    <recommendedName>
        <fullName evidence="4">Probable cyclic pyranopterin monophosphate synthase</fullName>
        <ecNumber evidence="4">4.6.1.17</ecNumber>
    </recommendedName>
    <alternativeName>
        <fullName evidence="4">Molybdenum cofactor biosynthesis protein C</fullName>
    </alternativeName>
</protein>
<evidence type="ECO:0000259" key="6">
    <source>
        <dbReference type="Pfam" id="PF01967"/>
    </source>
</evidence>
<dbReference type="AlphaFoldDB" id="A0ABD6AZY7"/>
<dbReference type="EC" id="4.6.1.17" evidence="4"/>
<comment type="pathway">
    <text evidence="1 4">Cofactor biosynthesis; molybdopterin biosynthesis.</text>
</comment>
<evidence type="ECO:0000256" key="2">
    <source>
        <dbReference type="ARBA" id="ARBA00023150"/>
    </source>
</evidence>
<feature type="compositionally biased region" description="Basic and acidic residues" evidence="5">
    <location>
        <begin position="24"/>
        <end position="33"/>
    </location>
</feature>
<dbReference type="HAMAP" id="MF_01224_A">
    <property type="entry name" value="MoaC_A"/>
    <property type="match status" value="1"/>
</dbReference>
<dbReference type="InterPro" id="IPR023047">
    <property type="entry name" value="Mo_CF_biosynth-C_arc"/>
</dbReference>
<comment type="caution">
    <text evidence="7">The sequence shown here is derived from an EMBL/GenBank/DDBJ whole genome shotgun (WGS) entry which is preliminary data.</text>
</comment>
<proteinExistence type="inferred from homology"/>
<dbReference type="CDD" id="cd01419">
    <property type="entry name" value="MoaC_A"/>
    <property type="match status" value="1"/>
</dbReference>
<feature type="binding site" evidence="4">
    <location>
        <begin position="132"/>
        <end position="133"/>
    </location>
    <ligand>
        <name>substrate</name>
    </ligand>
</feature>
<dbReference type="SUPFAM" id="SSF55040">
    <property type="entry name" value="Molybdenum cofactor biosynthesis protein C, MoaC"/>
    <property type="match status" value="1"/>
</dbReference>
<feature type="binding site" evidence="4">
    <location>
        <begin position="96"/>
        <end position="98"/>
    </location>
    <ligand>
        <name>substrate</name>
    </ligand>
</feature>
<dbReference type="InterPro" id="IPR036522">
    <property type="entry name" value="MoaC_sf"/>
</dbReference>